<sequence length="79" mass="9314">MPRANEKYHTAEGDHSPLVHLSYQRTDRETQLCAEELTIRSNDQLYRRLELPPKLPKTRGQENAFLQHLLILSPADKFW</sequence>
<name>A0A0V0S267_9BILA</name>
<dbReference type="Proteomes" id="UP000054630">
    <property type="component" value="Unassembled WGS sequence"/>
</dbReference>
<feature type="compositionally biased region" description="Basic and acidic residues" evidence="1">
    <location>
        <begin position="1"/>
        <end position="17"/>
    </location>
</feature>
<evidence type="ECO:0000256" key="1">
    <source>
        <dbReference type="SAM" id="MobiDB-lite"/>
    </source>
</evidence>
<keyword evidence="3" id="KW-1185">Reference proteome</keyword>
<dbReference type="EMBL" id="JYDL01000047">
    <property type="protein sequence ID" value="KRX20565.1"/>
    <property type="molecule type" value="Genomic_DNA"/>
</dbReference>
<comment type="caution">
    <text evidence="2">The sequence shown here is derived from an EMBL/GenBank/DDBJ whole genome shotgun (WGS) entry which is preliminary data.</text>
</comment>
<accession>A0A0V0S267</accession>
<proteinExistence type="predicted"/>
<evidence type="ECO:0000313" key="2">
    <source>
        <dbReference type="EMBL" id="KRX20565.1"/>
    </source>
</evidence>
<organism evidence="2 3">
    <name type="scientific">Trichinella nelsoni</name>
    <dbReference type="NCBI Taxonomy" id="6336"/>
    <lineage>
        <taxon>Eukaryota</taxon>
        <taxon>Metazoa</taxon>
        <taxon>Ecdysozoa</taxon>
        <taxon>Nematoda</taxon>
        <taxon>Enoplea</taxon>
        <taxon>Dorylaimia</taxon>
        <taxon>Trichinellida</taxon>
        <taxon>Trichinellidae</taxon>
        <taxon>Trichinella</taxon>
    </lineage>
</organism>
<evidence type="ECO:0000313" key="3">
    <source>
        <dbReference type="Proteomes" id="UP000054630"/>
    </source>
</evidence>
<gene>
    <name evidence="2" type="ORF">T07_12951</name>
</gene>
<dbReference type="AlphaFoldDB" id="A0A0V0S267"/>
<protein>
    <submittedName>
        <fullName evidence="2">Uncharacterized protein</fullName>
    </submittedName>
</protein>
<feature type="region of interest" description="Disordered" evidence="1">
    <location>
        <begin position="1"/>
        <end position="20"/>
    </location>
</feature>
<reference evidence="2 3" key="1">
    <citation type="submission" date="2015-01" db="EMBL/GenBank/DDBJ databases">
        <title>Evolution of Trichinella species and genotypes.</title>
        <authorList>
            <person name="Korhonen P.K."/>
            <person name="Edoardo P."/>
            <person name="Giuseppe L.R."/>
            <person name="Gasser R.B."/>
        </authorList>
    </citation>
    <scope>NUCLEOTIDE SEQUENCE [LARGE SCALE GENOMIC DNA]</scope>
    <source>
        <strain evidence="2">ISS37</strain>
    </source>
</reference>